<reference evidence="1 2" key="1">
    <citation type="submission" date="2015-07" db="EMBL/GenBank/DDBJ databases">
        <title>Whole genome sequence of Herpetosiphon geysericola DSM 7119.</title>
        <authorList>
            <person name="Hemp J."/>
            <person name="Ward L.M."/>
            <person name="Pace L.A."/>
            <person name="Fischer W.W."/>
        </authorList>
    </citation>
    <scope>NUCLEOTIDE SEQUENCE [LARGE SCALE GENOMIC DNA]</scope>
    <source>
        <strain evidence="1 2">DSM 7119</strain>
    </source>
</reference>
<comment type="caution">
    <text evidence="1">The sequence shown here is derived from an EMBL/GenBank/DDBJ whole genome shotgun (WGS) entry which is preliminary data.</text>
</comment>
<evidence type="ECO:0000313" key="2">
    <source>
        <dbReference type="Proteomes" id="UP000050277"/>
    </source>
</evidence>
<dbReference type="Proteomes" id="UP000050277">
    <property type="component" value="Unassembled WGS sequence"/>
</dbReference>
<dbReference type="EMBL" id="LGKP01000035">
    <property type="protein sequence ID" value="KPL81273.1"/>
    <property type="molecule type" value="Genomic_DNA"/>
</dbReference>
<organism evidence="1 2">
    <name type="scientific">Herpetosiphon geysericola</name>
    <dbReference type="NCBI Taxonomy" id="70996"/>
    <lineage>
        <taxon>Bacteria</taxon>
        <taxon>Bacillati</taxon>
        <taxon>Chloroflexota</taxon>
        <taxon>Chloroflexia</taxon>
        <taxon>Herpetosiphonales</taxon>
        <taxon>Herpetosiphonaceae</taxon>
        <taxon>Herpetosiphon</taxon>
    </lineage>
</organism>
<keyword evidence="2" id="KW-1185">Reference proteome</keyword>
<accession>A0A0P6YGA5</accession>
<protein>
    <submittedName>
        <fullName evidence="1">Uncharacterized protein</fullName>
    </submittedName>
</protein>
<name>A0A0P6YGA5_9CHLR</name>
<sequence>MAIDRAPCKSRWVFAASPNPIMIIGQNDYSIFERNRARQRLHEPIGQGWLMAFAWYIARALVGQAIVASHKQGIFCMTRLIGAFA</sequence>
<proteinExistence type="predicted"/>
<gene>
    <name evidence="1" type="ORF">SE18_21595</name>
</gene>
<evidence type="ECO:0000313" key="1">
    <source>
        <dbReference type="EMBL" id="KPL81273.1"/>
    </source>
</evidence>
<dbReference type="AlphaFoldDB" id="A0A0P6YGA5"/>